<sequence>MQIAKIQIHQTFAKVKLHQEHLKVRINQDRCWEEVNLGSTDYLVRQSAQQGYKQVLRYIQKTAENGNRLARIEDGGEPIIDICIEEAFPTYDYNVDIIPKSRPEIYFVGGKVYIDFEMGKVDVRV</sequence>
<accession>A0A3T0D680</accession>
<dbReference type="RefSeq" id="WP_127352012.1">
    <property type="nucleotide sequence ID" value="NZ_CP034791.1"/>
</dbReference>
<dbReference type="Pfam" id="PF20074">
    <property type="entry name" value="DUF6470"/>
    <property type="match status" value="1"/>
</dbReference>
<keyword evidence="2" id="KW-1185">Reference proteome</keyword>
<reference evidence="1 2" key="1">
    <citation type="submission" date="2018-12" db="EMBL/GenBank/DDBJ databases">
        <title>Genome sequence from the cellulolytic species, Caldicellulosiruptor changbaiensis.</title>
        <authorList>
            <person name="Blumer-Schuette S.E."/>
            <person name="Mendoza C."/>
        </authorList>
    </citation>
    <scope>NUCLEOTIDE SEQUENCE [LARGE SCALE GENOMIC DNA]</scope>
    <source>
        <strain evidence="1 2">CBS-Z</strain>
    </source>
</reference>
<dbReference type="InterPro" id="IPR045527">
    <property type="entry name" value="DUF6470"/>
</dbReference>
<dbReference type="EMBL" id="CP034791">
    <property type="protein sequence ID" value="AZT90591.1"/>
    <property type="molecule type" value="Genomic_DNA"/>
</dbReference>
<dbReference type="KEGG" id="ccha:ELD05_08005"/>
<name>A0A3T0D680_9FIRM</name>
<organism evidence="1 2">
    <name type="scientific">Caldicellulosiruptor changbaiensis</name>
    <dbReference type="NCBI Taxonomy" id="1222016"/>
    <lineage>
        <taxon>Bacteria</taxon>
        <taxon>Bacillati</taxon>
        <taxon>Bacillota</taxon>
        <taxon>Bacillota incertae sedis</taxon>
        <taxon>Caldicellulosiruptorales</taxon>
        <taxon>Caldicellulosiruptoraceae</taxon>
        <taxon>Caldicellulosiruptor</taxon>
    </lineage>
</organism>
<proteinExistence type="predicted"/>
<dbReference type="Proteomes" id="UP000282930">
    <property type="component" value="Chromosome"/>
</dbReference>
<dbReference type="AlphaFoldDB" id="A0A3T0D680"/>
<evidence type="ECO:0000313" key="2">
    <source>
        <dbReference type="Proteomes" id="UP000282930"/>
    </source>
</evidence>
<gene>
    <name evidence="1" type="ORF">ELD05_08005</name>
</gene>
<protein>
    <submittedName>
        <fullName evidence="1">Uncharacterized protein</fullName>
    </submittedName>
</protein>
<evidence type="ECO:0000313" key="1">
    <source>
        <dbReference type="EMBL" id="AZT90591.1"/>
    </source>
</evidence>